<feature type="chain" id="PRO_5020679740" evidence="2">
    <location>
        <begin position="16"/>
        <end position="131"/>
    </location>
</feature>
<dbReference type="EMBL" id="RWIC01000029">
    <property type="protein sequence ID" value="TKC52425.1"/>
    <property type="molecule type" value="Genomic_DNA"/>
</dbReference>
<evidence type="ECO:0000256" key="1">
    <source>
        <dbReference type="SAM" id="MobiDB-lite"/>
    </source>
</evidence>
<comment type="caution">
    <text evidence="3">The sequence shown here is derived from an EMBL/GenBank/DDBJ whole genome shotgun (WGS) entry which is preliminary data.</text>
</comment>
<reference evidence="4" key="1">
    <citation type="journal article" date="2019" name="IScience">
        <title>Narwhal Genome Reveals Long-Term Low Genetic Diversity despite Current Large Abundance Size.</title>
        <authorList>
            <person name="Westbury M.V."/>
            <person name="Petersen B."/>
            <person name="Garde E."/>
            <person name="Heide-Jorgensen M.P."/>
            <person name="Lorenzen E.D."/>
        </authorList>
    </citation>
    <scope>NUCLEOTIDE SEQUENCE [LARGE SCALE GENOMIC DNA]</scope>
</reference>
<proteinExistence type="predicted"/>
<evidence type="ECO:0000313" key="3">
    <source>
        <dbReference type="EMBL" id="TKC52425.1"/>
    </source>
</evidence>
<feature type="region of interest" description="Disordered" evidence="1">
    <location>
        <begin position="109"/>
        <end position="131"/>
    </location>
</feature>
<protein>
    <submittedName>
        <fullName evidence="3">Uncharacterized protein</fullName>
    </submittedName>
</protein>
<gene>
    <name evidence="3" type="ORF">EI555_009982</name>
</gene>
<dbReference type="Proteomes" id="UP000308365">
    <property type="component" value="Unassembled WGS sequence"/>
</dbReference>
<name>A0A4U1FQA7_MONMO</name>
<accession>A0A4U1FQA7</accession>
<sequence>MLLLMEPGLLIVVQASSSSDKWCFEELERERMQSGPQRALDEELHFKMTIMMISMFIEDIQLSRGQERSVLVLIPHIKQRQIILVATPSVMYLGYAIHKVAKMEHGEADKKAHRSKPYAMHWKQHQALEET</sequence>
<dbReference type="AlphaFoldDB" id="A0A4U1FQA7"/>
<feature type="signal peptide" evidence="2">
    <location>
        <begin position="1"/>
        <end position="15"/>
    </location>
</feature>
<organism evidence="3 4">
    <name type="scientific">Monodon monoceros</name>
    <name type="common">Narwhal</name>
    <name type="synonym">Ceratodon monodon</name>
    <dbReference type="NCBI Taxonomy" id="40151"/>
    <lineage>
        <taxon>Eukaryota</taxon>
        <taxon>Metazoa</taxon>
        <taxon>Chordata</taxon>
        <taxon>Craniata</taxon>
        <taxon>Vertebrata</taxon>
        <taxon>Euteleostomi</taxon>
        <taxon>Mammalia</taxon>
        <taxon>Eutheria</taxon>
        <taxon>Laurasiatheria</taxon>
        <taxon>Artiodactyla</taxon>
        <taxon>Whippomorpha</taxon>
        <taxon>Cetacea</taxon>
        <taxon>Odontoceti</taxon>
        <taxon>Monodontidae</taxon>
        <taxon>Monodon</taxon>
    </lineage>
</organism>
<keyword evidence="2" id="KW-0732">Signal</keyword>
<evidence type="ECO:0000256" key="2">
    <source>
        <dbReference type="SAM" id="SignalP"/>
    </source>
</evidence>
<evidence type="ECO:0000313" key="4">
    <source>
        <dbReference type="Proteomes" id="UP000308365"/>
    </source>
</evidence>